<proteinExistence type="predicted"/>
<dbReference type="Proteomes" id="UP000189703">
    <property type="component" value="Unplaced"/>
</dbReference>
<reference evidence="2" key="1">
    <citation type="submission" date="2025-08" db="UniProtKB">
        <authorList>
            <consortium name="RefSeq"/>
        </authorList>
    </citation>
    <scope>IDENTIFICATION</scope>
</reference>
<dbReference type="OMA" id="ETRWVIK"/>
<dbReference type="AlphaFoldDB" id="A0A1U7ZA70"/>
<dbReference type="RefSeq" id="XP_010250393.1">
    <property type="nucleotide sequence ID" value="XM_010252091.1"/>
</dbReference>
<dbReference type="Pfam" id="PF03140">
    <property type="entry name" value="DUF247"/>
    <property type="match status" value="1"/>
</dbReference>
<organism evidence="1 2">
    <name type="scientific">Nelumbo nucifera</name>
    <name type="common">Sacred lotus</name>
    <dbReference type="NCBI Taxonomy" id="4432"/>
    <lineage>
        <taxon>Eukaryota</taxon>
        <taxon>Viridiplantae</taxon>
        <taxon>Streptophyta</taxon>
        <taxon>Embryophyta</taxon>
        <taxon>Tracheophyta</taxon>
        <taxon>Spermatophyta</taxon>
        <taxon>Magnoliopsida</taxon>
        <taxon>Proteales</taxon>
        <taxon>Nelumbonaceae</taxon>
        <taxon>Nelumbo</taxon>
    </lineage>
</organism>
<gene>
    <name evidence="2" type="primary">LOC104592659</name>
</gene>
<accession>A0A1U7ZA70</accession>
<dbReference type="GeneID" id="104592659"/>
<sequence>MAHNAILRDITMLENQIPMFALRKILGFQCSSPDVADDLLSFILMGLCKELSPLKTENFSLLQVSQHAHLLDLLYRVIVPNSDEPQEVLDCEENEQNEETKVEEGSDSSSSNIKQLLSEIWKLISAFNIGMVRLLEKILLLRPIKLIFALPWKMIPNLPGISIIKEPIDKFFVSHQDKETIKPDNESLRSQKIEKHPLVEEIMIPSVSELHNSGVNFCKTNGNITTVGFDEKTTSLYLPTISLDVNTEVMMRNLVAYEASSASGPLVFTRYTELMNGIIDTVEDVKLLREKGIIVNRLKSDREVAKLWNGMSKSIRLTRVLFLDKTIEDVNKYYNGRWKVKASKFMKKYVFGSWKLLTLVATILLLLLTTLQAFCSVYSCARAFHVNYVA</sequence>
<dbReference type="KEGG" id="nnu:104592659"/>
<name>A0A1U7ZA70_NELNU</name>
<dbReference type="PANTHER" id="PTHR31170:SF25">
    <property type="entry name" value="BNAA09G04570D PROTEIN"/>
    <property type="match status" value="1"/>
</dbReference>
<protein>
    <submittedName>
        <fullName evidence="2">UPF0481 protein At3g02645</fullName>
    </submittedName>
</protein>
<dbReference type="OrthoDB" id="2356035at2759"/>
<evidence type="ECO:0000313" key="2">
    <source>
        <dbReference type="RefSeq" id="XP_010250393.1"/>
    </source>
</evidence>
<keyword evidence="1" id="KW-1185">Reference proteome</keyword>
<evidence type="ECO:0000313" key="1">
    <source>
        <dbReference type="Proteomes" id="UP000189703"/>
    </source>
</evidence>
<dbReference type="InterPro" id="IPR004158">
    <property type="entry name" value="DUF247_pln"/>
</dbReference>
<dbReference type="PANTHER" id="PTHR31170">
    <property type="entry name" value="BNAC04G53230D PROTEIN"/>
    <property type="match status" value="1"/>
</dbReference>
<dbReference type="eggNOG" id="ENOG502QPIE">
    <property type="taxonomic scope" value="Eukaryota"/>
</dbReference>